<evidence type="ECO:0000313" key="3">
    <source>
        <dbReference type="Proteomes" id="UP001295444"/>
    </source>
</evidence>
<gene>
    <name evidence="2" type="ORF">PECUL_23A053254</name>
</gene>
<keyword evidence="3" id="KW-1185">Reference proteome</keyword>
<dbReference type="Proteomes" id="UP001295444">
    <property type="component" value="Chromosome 02"/>
</dbReference>
<name>A0AAD1RGY9_PELCU</name>
<evidence type="ECO:0000256" key="1">
    <source>
        <dbReference type="SAM" id="MobiDB-lite"/>
    </source>
</evidence>
<dbReference type="EMBL" id="OW240913">
    <property type="protein sequence ID" value="CAH2253264.1"/>
    <property type="molecule type" value="Genomic_DNA"/>
</dbReference>
<dbReference type="AlphaFoldDB" id="A0AAD1RGY9"/>
<accession>A0AAD1RGY9</accession>
<protein>
    <submittedName>
        <fullName evidence="2">Uncharacterized protein</fullName>
    </submittedName>
</protein>
<feature type="region of interest" description="Disordered" evidence="1">
    <location>
        <begin position="135"/>
        <end position="160"/>
    </location>
</feature>
<sequence length="160" mass="17578">MNNWETKFLATFDAIPTAFWNRIESQMKLTELPPSPAMQPPAETILASGPENNMAQSPYPPASPDMRMSNREALATHTSSELGAQLEVFLHSRPYSLGDNRLPEILRSHNSNEGMNGHKAEAHINASGRRRTVIGQSGTTRSQQQAVSLKLQHSEALGST</sequence>
<evidence type="ECO:0000313" key="2">
    <source>
        <dbReference type="EMBL" id="CAH2253264.1"/>
    </source>
</evidence>
<feature type="compositionally biased region" description="Polar residues" evidence="1">
    <location>
        <begin position="135"/>
        <end position="147"/>
    </location>
</feature>
<proteinExistence type="predicted"/>
<organism evidence="2 3">
    <name type="scientific">Pelobates cultripes</name>
    <name type="common">Western spadefoot toad</name>
    <dbReference type="NCBI Taxonomy" id="61616"/>
    <lineage>
        <taxon>Eukaryota</taxon>
        <taxon>Metazoa</taxon>
        <taxon>Chordata</taxon>
        <taxon>Craniata</taxon>
        <taxon>Vertebrata</taxon>
        <taxon>Euteleostomi</taxon>
        <taxon>Amphibia</taxon>
        <taxon>Batrachia</taxon>
        <taxon>Anura</taxon>
        <taxon>Pelobatoidea</taxon>
        <taxon>Pelobatidae</taxon>
        <taxon>Pelobates</taxon>
    </lineage>
</organism>
<reference evidence="2" key="1">
    <citation type="submission" date="2022-03" db="EMBL/GenBank/DDBJ databases">
        <authorList>
            <person name="Alioto T."/>
            <person name="Alioto T."/>
            <person name="Gomez Garrido J."/>
        </authorList>
    </citation>
    <scope>NUCLEOTIDE SEQUENCE</scope>
</reference>